<accession>A0A3B1DCM2</accession>
<gene>
    <name evidence="3" type="ORF">MNBD_NITROSPIRAE03-837</name>
</gene>
<protein>
    <recommendedName>
        <fullName evidence="2">UspA domain-containing protein</fullName>
    </recommendedName>
</protein>
<evidence type="ECO:0000259" key="2">
    <source>
        <dbReference type="Pfam" id="PF00582"/>
    </source>
</evidence>
<organism evidence="3">
    <name type="scientific">hydrothermal vent metagenome</name>
    <dbReference type="NCBI Taxonomy" id="652676"/>
    <lineage>
        <taxon>unclassified sequences</taxon>
        <taxon>metagenomes</taxon>
        <taxon>ecological metagenomes</taxon>
    </lineage>
</organism>
<evidence type="ECO:0000313" key="3">
    <source>
        <dbReference type="EMBL" id="VAX34603.1"/>
    </source>
</evidence>
<dbReference type="PANTHER" id="PTHR46268">
    <property type="entry name" value="STRESS RESPONSE PROTEIN NHAX"/>
    <property type="match status" value="1"/>
</dbReference>
<sequence length="278" mass="30126">MNTLDACPDIRLERLLLCTDGSEFSEGAIREAISIAKRCNSKLYVISVVEVNPELEAYAPGLAEKIEEETRTHLDDIKERAEKDGVTCETITHKGEEPYRYIVKETSRTGADLIIMGRHGRAGVNRLMMGSVTARVIGHTACNVLVVPRSAVFKCKKILIATDGSEFSDKALHNALDIATACESEVVIISVASSDSEIKEAETFVQEARKMAGEKGLKVTTGTPVGTVYEIIIDVAEKENVDLIVVGSHGRTGLKRLLMGSVAERVIGHASCTVLVVK</sequence>
<dbReference type="EMBL" id="UOGI01000356">
    <property type="protein sequence ID" value="VAX34603.1"/>
    <property type="molecule type" value="Genomic_DNA"/>
</dbReference>
<evidence type="ECO:0000256" key="1">
    <source>
        <dbReference type="ARBA" id="ARBA00008791"/>
    </source>
</evidence>
<dbReference type="Gene3D" id="3.40.50.620">
    <property type="entry name" value="HUPs"/>
    <property type="match status" value="2"/>
</dbReference>
<comment type="similarity">
    <text evidence="1">Belongs to the universal stress protein A family.</text>
</comment>
<feature type="domain" description="UspA" evidence="2">
    <location>
        <begin position="13"/>
        <end position="148"/>
    </location>
</feature>
<dbReference type="InterPro" id="IPR006015">
    <property type="entry name" value="Universal_stress_UspA"/>
</dbReference>
<dbReference type="PRINTS" id="PR01438">
    <property type="entry name" value="UNVRSLSTRESS"/>
</dbReference>
<proteinExistence type="inferred from homology"/>
<dbReference type="InterPro" id="IPR006016">
    <property type="entry name" value="UspA"/>
</dbReference>
<dbReference type="SUPFAM" id="SSF52402">
    <property type="entry name" value="Adenine nucleotide alpha hydrolases-like"/>
    <property type="match status" value="2"/>
</dbReference>
<reference evidence="3" key="1">
    <citation type="submission" date="2018-06" db="EMBL/GenBank/DDBJ databases">
        <authorList>
            <person name="Zhirakovskaya E."/>
        </authorList>
    </citation>
    <scope>NUCLEOTIDE SEQUENCE</scope>
</reference>
<dbReference type="InterPro" id="IPR014729">
    <property type="entry name" value="Rossmann-like_a/b/a_fold"/>
</dbReference>
<dbReference type="CDD" id="cd00293">
    <property type="entry name" value="USP-like"/>
    <property type="match status" value="2"/>
</dbReference>
<dbReference type="Pfam" id="PF00582">
    <property type="entry name" value="Usp"/>
    <property type="match status" value="2"/>
</dbReference>
<dbReference type="PANTHER" id="PTHR46268:SF6">
    <property type="entry name" value="UNIVERSAL STRESS PROTEIN UP12"/>
    <property type="match status" value="1"/>
</dbReference>
<feature type="domain" description="UspA" evidence="2">
    <location>
        <begin position="156"/>
        <end position="278"/>
    </location>
</feature>
<name>A0A3B1DCM2_9ZZZZ</name>
<dbReference type="AlphaFoldDB" id="A0A3B1DCM2"/>